<keyword evidence="9 10" id="KW-0998">Cell outer membrane</keyword>
<accession>A0ABX0IF11</accession>
<evidence type="ECO:0000256" key="10">
    <source>
        <dbReference type="PROSITE-ProRule" id="PRU01360"/>
    </source>
</evidence>
<keyword evidence="5" id="KW-0732">Signal</keyword>
<dbReference type="Pfam" id="PF07715">
    <property type="entry name" value="Plug"/>
    <property type="match status" value="1"/>
</dbReference>
<organism evidence="14 15">
    <name type="scientific">Flavobacterium celericrescens</name>
    <dbReference type="NCBI Taxonomy" id="2709780"/>
    <lineage>
        <taxon>Bacteria</taxon>
        <taxon>Pseudomonadati</taxon>
        <taxon>Bacteroidota</taxon>
        <taxon>Flavobacteriia</taxon>
        <taxon>Flavobacteriales</taxon>
        <taxon>Flavobacteriaceae</taxon>
        <taxon>Flavobacterium</taxon>
    </lineage>
</organism>
<evidence type="ECO:0000256" key="4">
    <source>
        <dbReference type="ARBA" id="ARBA00022692"/>
    </source>
</evidence>
<dbReference type="Proteomes" id="UP000761423">
    <property type="component" value="Unassembled WGS sequence"/>
</dbReference>
<dbReference type="InterPro" id="IPR039426">
    <property type="entry name" value="TonB-dep_rcpt-like"/>
</dbReference>
<evidence type="ECO:0000256" key="5">
    <source>
        <dbReference type="ARBA" id="ARBA00022729"/>
    </source>
</evidence>
<evidence type="ECO:0000256" key="7">
    <source>
        <dbReference type="ARBA" id="ARBA00023136"/>
    </source>
</evidence>
<dbReference type="SUPFAM" id="SSF56935">
    <property type="entry name" value="Porins"/>
    <property type="match status" value="1"/>
</dbReference>
<name>A0ABX0IF11_9FLAO</name>
<dbReference type="RefSeq" id="WP_166236980.1">
    <property type="nucleotide sequence ID" value="NZ_JAAJBV010000006.1"/>
</dbReference>
<dbReference type="InterPro" id="IPR000531">
    <property type="entry name" value="Beta-barrel_TonB"/>
</dbReference>
<keyword evidence="3 10" id="KW-1134">Transmembrane beta strand</keyword>
<evidence type="ECO:0000256" key="2">
    <source>
        <dbReference type="ARBA" id="ARBA00022448"/>
    </source>
</evidence>
<protein>
    <submittedName>
        <fullName evidence="14">TonB-dependent receptor</fullName>
    </submittedName>
</protein>
<evidence type="ECO:0000259" key="13">
    <source>
        <dbReference type="Pfam" id="PF07715"/>
    </source>
</evidence>
<comment type="caution">
    <text evidence="14">The sequence shown here is derived from an EMBL/GenBank/DDBJ whole genome shotgun (WGS) entry which is preliminary data.</text>
</comment>
<keyword evidence="15" id="KW-1185">Reference proteome</keyword>
<comment type="similarity">
    <text evidence="10 11">Belongs to the TonB-dependent receptor family.</text>
</comment>
<keyword evidence="8 14" id="KW-0675">Receptor</keyword>
<evidence type="ECO:0000256" key="11">
    <source>
        <dbReference type="RuleBase" id="RU003357"/>
    </source>
</evidence>
<evidence type="ECO:0000313" key="15">
    <source>
        <dbReference type="Proteomes" id="UP000761423"/>
    </source>
</evidence>
<dbReference type="InterPro" id="IPR012910">
    <property type="entry name" value="Plug_dom"/>
</dbReference>
<dbReference type="PANTHER" id="PTHR30069">
    <property type="entry name" value="TONB-DEPENDENT OUTER MEMBRANE RECEPTOR"/>
    <property type="match status" value="1"/>
</dbReference>
<evidence type="ECO:0000256" key="6">
    <source>
        <dbReference type="ARBA" id="ARBA00023077"/>
    </source>
</evidence>
<keyword evidence="2 10" id="KW-0813">Transport</keyword>
<keyword evidence="4 10" id="KW-0812">Transmembrane</keyword>
<feature type="domain" description="TonB-dependent receptor-like beta-barrel" evidence="12">
    <location>
        <begin position="243"/>
        <end position="705"/>
    </location>
</feature>
<keyword evidence="7 10" id="KW-0472">Membrane</keyword>
<dbReference type="Gene3D" id="2.40.170.20">
    <property type="entry name" value="TonB-dependent receptor, beta-barrel domain"/>
    <property type="match status" value="1"/>
</dbReference>
<reference evidence="14 15" key="1">
    <citation type="submission" date="2020-02" db="EMBL/GenBank/DDBJ databases">
        <authorList>
            <person name="Chen W.-M."/>
        </authorList>
    </citation>
    <scope>NUCLEOTIDE SEQUENCE [LARGE SCALE GENOMIC DNA]</scope>
    <source>
        <strain evidence="14 15">TWA-26</strain>
    </source>
</reference>
<evidence type="ECO:0000256" key="3">
    <source>
        <dbReference type="ARBA" id="ARBA00022452"/>
    </source>
</evidence>
<dbReference type="InterPro" id="IPR036942">
    <property type="entry name" value="Beta-barrel_TonB_sf"/>
</dbReference>
<evidence type="ECO:0000313" key="14">
    <source>
        <dbReference type="EMBL" id="NHM04948.1"/>
    </source>
</evidence>
<evidence type="ECO:0000256" key="9">
    <source>
        <dbReference type="ARBA" id="ARBA00023237"/>
    </source>
</evidence>
<evidence type="ECO:0000256" key="1">
    <source>
        <dbReference type="ARBA" id="ARBA00004571"/>
    </source>
</evidence>
<proteinExistence type="inferred from homology"/>
<dbReference type="InterPro" id="IPR037066">
    <property type="entry name" value="Plug_dom_sf"/>
</dbReference>
<feature type="domain" description="TonB-dependent receptor plug" evidence="13">
    <location>
        <begin position="46"/>
        <end position="151"/>
    </location>
</feature>
<evidence type="ECO:0000259" key="12">
    <source>
        <dbReference type="Pfam" id="PF00593"/>
    </source>
</evidence>
<comment type="subcellular location">
    <subcellularLocation>
        <location evidence="1 10">Cell outer membrane</location>
        <topology evidence="1 10">Multi-pass membrane protein</topology>
    </subcellularLocation>
</comment>
<dbReference type="PROSITE" id="PS52016">
    <property type="entry name" value="TONB_DEPENDENT_REC_3"/>
    <property type="match status" value="1"/>
</dbReference>
<keyword evidence="6 11" id="KW-0798">TonB box</keyword>
<sequence length="732" mass="81663">MKNYTKYFLLLFPVLGFSQTKQDTIKATDELIEVVVSNKLPSNYSKLPNQVVTVSAKQIDFQNFQSTAEMLSNSGSLFVQKSQQGGGSPAIRGFEASRVLLLVDGVRMNNLIFRAGHLQNVITVDESMLENVGIFYGPTSTLFGSDALGGTVAMTTKRAKFLGDAKNKFTGGINTRYSSANEEKSVALTFNYATTNFASLSILSFNDFGDLRMGKQKNHNGNYFGERPNYVTTVNGVDQLNVNDDKYTQVGSAYKQYNFLQKFAYKTTSGFEHGLNLQFSTSSDIDRYDRLTETAGSGLRHAEWYYGPQQRVLGIYSLSKEKAVLGSDLKVNVAFQNAQESRHNRRFGNYNLQNREENVNMYSVGIDLDKKFTKGELFYGFESYFETLKSSAYANNINTGVRTDLDTRYPNGDNNMMRNDLYVSYNEKMSEKTIWNAGARIGYTTLKSTIADDTFFPLPFSSISQGNFTYSGTLGIVHQTSNNFTIKANLASGFRAPNIDDLAKIFESAAGTIIVPNEDLRPEKTITADFGFAIQSDSKKIKFENTYFYTRLYDAIVTDEFLFNGQSTIVYDGATSQVFANQNKGKAFITGLSTNFSAVLLHDLIFNANFNYTLGRVVENGNQSPLDHISPYFGKIGFVYSKKWANFEAYMLYNGKKDASDYSTSGEDNAQYAPVGGMPAWETYNFKAGFNVYKGATLFAGVENILDTQYRVFASGINAPGRNIYGGLKYNF</sequence>
<dbReference type="PANTHER" id="PTHR30069:SF29">
    <property type="entry name" value="HEMOGLOBIN AND HEMOGLOBIN-HAPTOGLOBIN-BINDING PROTEIN 1-RELATED"/>
    <property type="match status" value="1"/>
</dbReference>
<dbReference type="EMBL" id="JAAJBV010000006">
    <property type="protein sequence ID" value="NHM04948.1"/>
    <property type="molecule type" value="Genomic_DNA"/>
</dbReference>
<evidence type="ECO:0000256" key="8">
    <source>
        <dbReference type="ARBA" id="ARBA00023170"/>
    </source>
</evidence>
<dbReference type="Gene3D" id="2.170.130.10">
    <property type="entry name" value="TonB-dependent receptor, plug domain"/>
    <property type="match status" value="1"/>
</dbReference>
<dbReference type="Pfam" id="PF00593">
    <property type="entry name" value="TonB_dep_Rec_b-barrel"/>
    <property type="match status" value="1"/>
</dbReference>
<gene>
    <name evidence="14" type="ORF">G4L40_09565</name>
</gene>